<protein>
    <submittedName>
        <fullName evidence="2">Nucleotidyltransferase domain-containing protein</fullName>
    </submittedName>
</protein>
<dbReference type="InterPro" id="IPR036388">
    <property type="entry name" value="WH-like_DNA-bd_sf"/>
</dbReference>
<dbReference type="Gene3D" id="3.30.460.10">
    <property type="entry name" value="Beta Polymerase, domain 2"/>
    <property type="match status" value="1"/>
</dbReference>
<feature type="domain" description="HTH arsR-type" evidence="1">
    <location>
        <begin position="1"/>
        <end position="94"/>
    </location>
</feature>
<dbReference type="SMART" id="SM00418">
    <property type="entry name" value="HTH_ARSR"/>
    <property type="match status" value="1"/>
</dbReference>
<dbReference type="Gene3D" id="1.10.10.10">
    <property type="entry name" value="Winged helix-like DNA-binding domain superfamily/Winged helix DNA-binding domain"/>
    <property type="match status" value="1"/>
</dbReference>
<dbReference type="Pfam" id="PF18765">
    <property type="entry name" value="Polbeta"/>
    <property type="match status" value="1"/>
</dbReference>
<dbReference type="CDD" id="cd05403">
    <property type="entry name" value="NT_KNTase_like"/>
    <property type="match status" value="1"/>
</dbReference>
<dbReference type="GeneID" id="74947392"/>
<evidence type="ECO:0000259" key="1">
    <source>
        <dbReference type="PROSITE" id="PS50987"/>
    </source>
</evidence>
<reference evidence="2" key="1">
    <citation type="submission" date="2022-08" db="EMBL/GenBank/DDBJ databases">
        <title>Dynamic responses of ammonia-oxidizing microbial communities induced by reactive oxygen species (ROS) in fluctuating redox aquifers.</title>
        <authorList>
            <person name="Wang P."/>
            <person name="Wang H."/>
        </authorList>
    </citation>
    <scope>NUCLEOTIDE SEQUENCE</scope>
    <source>
        <strain evidence="2">PLX03</strain>
    </source>
</reference>
<dbReference type="RefSeq" id="WP_144239652.1">
    <property type="nucleotide sequence ID" value="NZ_CP103305.1"/>
</dbReference>
<dbReference type="InterPro" id="IPR043519">
    <property type="entry name" value="NT_sf"/>
</dbReference>
<dbReference type="CDD" id="cd00090">
    <property type="entry name" value="HTH_ARSR"/>
    <property type="match status" value="1"/>
</dbReference>
<evidence type="ECO:0000313" key="2">
    <source>
        <dbReference type="EMBL" id="UVS68346.1"/>
    </source>
</evidence>
<dbReference type="EMBL" id="CP103305">
    <property type="protein sequence ID" value="UVS68346.1"/>
    <property type="molecule type" value="Genomic_DNA"/>
</dbReference>
<dbReference type="PROSITE" id="PS50987">
    <property type="entry name" value="HTH_ARSR_2"/>
    <property type="match status" value="1"/>
</dbReference>
<dbReference type="SUPFAM" id="SSF81301">
    <property type="entry name" value="Nucleotidyltransferase"/>
    <property type="match status" value="1"/>
</dbReference>
<dbReference type="InterPro" id="IPR001845">
    <property type="entry name" value="HTH_ArsR_DNA-bd_dom"/>
</dbReference>
<gene>
    <name evidence="2" type="ORF">NWT39_10600</name>
</gene>
<sequence length="205" mass="23388">MASSMLEQLFTSKARVKVLETFLVTSSDAEMHIRELARELNTSPPHIMKVLESLTNLGILTKVRRGNMVFYKLNKSSTIAEDIKRILLKTESLGYEFQKLLKASDKQSIRYALIYGSFAKGTEVTSSDIDLLVIGDIDEDEVVKTVLKAQKRIGREINYIVWNEKEFAEKIRSEAVLLREIAKTPVIMLIGDEHEFKRSIKEAHN</sequence>
<dbReference type="AlphaFoldDB" id="A0A977NLI4"/>
<dbReference type="InterPro" id="IPR041633">
    <property type="entry name" value="Polbeta"/>
</dbReference>
<name>A0A977NLI4_9ARCH</name>
<dbReference type="GO" id="GO:0003700">
    <property type="term" value="F:DNA-binding transcription factor activity"/>
    <property type="evidence" value="ECO:0007669"/>
    <property type="project" value="InterPro"/>
</dbReference>
<dbReference type="InterPro" id="IPR036390">
    <property type="entry name" value="WH_DNA-bd_sf"/>
</dbReference>
<proteinExistence type="predicted"/>
<dbReference type="InterPro" id="IPR011991">
    <property type="entry name" value="ArsR-like_HTH"/>
</dbReference>
<dbReference type="SUPFAM" id="SSF46785">
    <property type="entry name" value="Winged helix' DNA-binding domain"/>
    <property type="match status" value="1"/>
</dbReference>
<accession>A0A977NLI4</accession>
<organism evidence="2">
    <name type="scientific">Nitrososphaera viennensis</name>
    <dbReference type="NCBI Taxonomy" id="1034015"/>
    <lineage>
        <taxon>Archaea</taxon>
        <taxon>Nitrososphaerota</taxon>
        <taxon>Nitrososphaeria</taxon>
        <taxon>Nitrososphaerales</taxon>
        <taxon>Nitrososphaeraceae</taxon>
        <taxon>Nitrososphaera</taxon>
    </lineage>
</organism>
<dbReference type="Proteomes" id="UP001059771">
    <property type="component" value="Chromosome"/>
</dbReference>